<sequence>MKVIDSAGLQIVSKIIKESISTKKIHCFLERREIKNIKNPSSHDMESYAEHTHFHILVLTDEYTAHAATKLNTIIKTKTKGRYSATILLYPI</sequence>
<organism evidence="1 2">
    <name type="scientific">Flavobacterium hercynium</name>
    <dbReference type="NCBI Taxonomy" id="387094"/>
    <lineage>
        <taxon>Bacteria</taxon>
        <taxon>Pseudomonadati</taxon>
        <taxon>Bacteroidota</taxon>
        <taxon>Flavobacteriia</taxon>
        <taxon>Flavobacteriales</taxon>
        <taxon>Flavobacteriaceae</taxon>
        <taxon>Flavobacterium</taxon>
    </lineage>
</organism>
<evidence type="ECO:0000313" key="1">
    <source>
        <dbReference type="EMBL" id="OXA90004.1"/>
    </source>
</evidence>
<dbReference type="AlphaFoldDB" id="A0A226H7E3"/>
<protein>
    <submittedName>
        <fullName evidence="1">Uncharacterized protein</fullName>
    </submittedName>
</protein>
<reference evidence="1 2" key="1">
    <citation type="submission" date="2016-11" db="EMBL/GenBank/DDBJ databases">
        <title>Whole genomes of Flavobacteriaceae.</title>
        <authorList>
            <person name="Stine C."/>
            <person name="Li C."/>
            <person name="Tadesse D."/>
        </authorList>
    </citation>
    <scope>NUCLEOTIDE SEQUENCE [LARGE SCALE GENOMIC DNA]</scope>
    <source>
        <strain evidence="1 2">DSM 18292</strain>
    </source>
</reference>
<keyword evidence="2" id="KW-1185">Reference proteome</keyword>
<proteinExistence type="predicted"/>
<comment type="caution">
    <text evidence="1">The sequence shown here is derived from an EMBL/GenBank/DDBJ whole genome shotgun (WGS) entry which is preliminary data.</text>
</comment>
<accession>A0A226H7E3</accession>
<gene>
    <name evidence="1" type="ORF">B0A66_13445</name>
</gene>
<dbReference type="Proteomes" id="UP000198345">
    <property type="component" value="Unassembled WGS sequence"/>
</dbReference>
<dbReference type="EMBL" id="MUGW01000026">
    <property type="protein sequence ID" value="OXA90004.1"/>
    <property type="molecule type" value="Genomic_DNA"/>
</dbReference>
<evidence type="ECO:0000313" key="2">
    <source>
        <dbReference type="Proteomes" id="UP000198345"/>
    </source>
</evidence>
<name>A0A226H7E3_9FLAO</name>
<dbReference type="OrthoDB" id="1321649at2"/>
<dbReference type="RefSeq" id="WP_089050358.1">
    <property type="nucleotide sequence ID" value="NZ_FXTV01000004.1"/>
</dbReference>